<dbReference type="Proteomes" id="UP000663722">
    <property type="component" value="Chromosome"/>
</dbReference>
<keyword evidence="1" id="KW-0472">Membrane</keyword>
<organism evidence="2 3">
    <name type="scientific">Desulfonema magnum</name>
    <dbReference type="NCBI Taxonomy" id="45655"/>
    <lineage>
        <taxon>Bacteria</taxon>
        <taxon>Pseudomonadati</taxon>
        <taxon>Thermodesulfobacteriota</taxon>
        <taxon>Desulfobacteria</taxon>
        <taxon>Desulfobacterales</taxon>
        <taxon>Desulfococcaceae</taxon>
        <taxon>Desulfonema</taxon>
    </lineage>
</organism>
<dbReference type="RefSeq" id="WP_207681893.1">
    <property type="nucleotide sequence ID" value="NZ_CP061800.1"/>
</dbReference>
<dbReference type="AlphaFoldDB" id="A0A975BI44"/>
<accession>A0A975BI44</accession>
<dbReference type="KEGG" id="dmm:dnm_021530"/>
<evidence type="ECO:0000256" key="1">
    <source>
        <dbReference type="SAM" id="Phobius"/>
    </source>
</evidence>
<feature type="transmembrane region" description="Helical" evidence="1">
    <location>
        <begin position="48"/>
        <end position="69"/>
    </location>
</feature>
<keyword evidence="1" id="KW-0812">Transmembrane</keyword>
<sequence length="86" mass="9898">MTNNKKGMAPKIIFQLAWGISLVLSGLGIFCVFLWWPERISQMEKVGQFSPMIVHFCFYLMGIILIGGGSKKIYDNYQKLKHQNQD</sequence>
<proteinExistence type="predicted"/>
<keyword evidence="1" id="KW-1133">Transmembrane helix</keyword>
<gene>
    <name evidence="2" type="ORF">dnm_021530</name>
</gene>
<reference evidence="2" key="1">
    <citation type="journal article" date="2021" name="Microb. Physiol.">
        <title>Proteogenomic Insights into the Physiology of Marine, Sulfate-Reducing, Filamentous Desulfonema limicola and Desulfonema magnum.</title>
        <authorList>
            <person name="Schnaars V."/>
            <person name="Wohlbrand L."/>
            <person name="Scheve S."/>
            <person name="Hinrichs C."/>
            <person name="Reinhardt R."/>
            <person name="Rabus R."/>
        </authorList>
    </citation>
    <scope>NUCLEOTIDE SEQUENCE</scope>
    <source>
        <strain evidence="2">4be13</strain>
    </source>
</reference>
<dbReference type="EMBL" id="CP061800">
    <property type="protein sequence ID" value="QTA86134.1"/>
    <property type="molecule type" value="Genomic_DNA"/>
</dbReference>
<feature type="transmembrane region" description="Helical" evidence="1">
    <location>
        <begin position="12"/>
        <end position="36"/>
    </location>
</feature>
<evidence type="ECO:0000313" key="2">
    <source>
        <dbReference type="EMBL" id="QTA86134.1"/>
    </source>
</evidence>
<evidence type="ECO:0000313" key="3">
    <source>
        <dbReference type="Proteomes" id="UP000663722"/>
    </source>
</evidence>
<name>A0A975BI44_9BACT</name>
<protein>
    <submittedName>
        <fullName evidence="2">Uncharacterized protein</fullName>
    </submittedName>
</protein>
<keyword evidence="3" id="KW-1185">Reference proteome</keyword>